<dbReference type="Proteomes" id="UP000187406">
    <property type="component" value="Unassembled WGS sequence"/>
</dbReference>
<evidence type="ECO:0000313" key="1">
    <source>
        <dbReference type="EMBL" id="GAV71525.1"/>
    </source>
</evidence>
<reference evidence="2" key="1">
    <citation type="submission" date="2016-04" db="EMBL/GenBank/DDBJ databases">
        <title>Cephalotus genome sequencing.</title>
        <authorList>
            <person name="Fukushima K."/>
            <person name="Hasebe M."/>
            <person name="Fang X."/>
        </authorList>
    </citation>
    <scope>NUCLEOTIDE SEQUENCE [LARGE SCALE GENOMIC DNA]</scope>
    <source>
        <strain evidence="2">cv. St1</strain>
    </source>
</reference>
<dbReference type="AlphaFoldDB" id="A0A1Q3BU85"/>
<evidence type="ECO:0000313" key="2">
    <source>
        <dbReference type="Proteomes" id="UP000187406"/>
    </source>
</evidence>
<dbReference type="EMBL" id="BDDD01000922">
    <property type="protein sequence ID" value="GAV71525.1"/>
    <property type="molecule type" value="Genomic_DNA"/>
</dbReference>
<protein>
    <submittedName>
        <fullName evidence="1">Zf-CCHC domain-containing protein/RVP_2 domain-containing protein</fullName>
    </submittedName>
</protein>
<comment type="caution">
    <text evidence="1">The sequence shown here is derived from an EMBL/GenBank/DDBJ whole genome shotgun (WGS) entry which is preliminary data.</text>
</comment>
<feature type="non-terminal residue" evidence="1">
    <location>
        <position position="1"/>
    </location>
</feature>
<accession>A0A1Q3BU85</accession>
<keyword evidence="2" id="KW-1185">Reference proteome</keyword>
<name>A0A1Q3BU85_CEPFO</name>
<sequence length="49" mass="5620">RILVLLSISRRLRTGVRCESAARGVARWPTPLSCHPVDRYEVRGSGREW</sequence>
<organism evidence="1 2">
    <name type="scientific">Cephalotus follicularis</name>
    <name type="common">Albany pitcher plant</name>
    <dbReference type="NCBI Taxonomy" id="3775"/>
    <lineage>
        <taxon>Eukaryota</taxon>
        <taxon>Viridiplantae</taxon>
        <taxon>Streptophyta</taxon>
        <taxon>Embryophyta</taxon>
        <taxon>Tracheophyta</taxon>
        <taxon>Spermatophyta</taxon>
        <taxon>Magnoliopsida</taxon>
        <taxon>eudicotyledons</taxon>
        <taxon>Gunneridae</taxon>
        <taxon>Pentapetalae</taxon>
        <taxon>rosids</taxon>
        <taxon>fabids</taxon>
        <taxon>Oxalidales</taxon>
        <taxon>Cephalotaceae</taxon>
        <taxon>Cephalotus</taxon>
    </lineage>
</organism>
<dbReference type="OrthoDB" id="1751882at2759"/>
<proteinExistence type="predicted"/>
<gene>
    <name evidence="1" type="ORF">CFOL_v3_15017</name>
</gene>